<dbReference type="Proteomes" id="UP000231092">
    <property type="component" value="Unassembled WGS sequence"/>
</dbReference>
<dbReference type="RefSeq" id="WP_100304049.1">
    <property type="nucleotide sequence ID" value="NZ_PGET01000001.1"/>
</dbReference>
<dbReference type="GO" id="GO:0003677">
    <property type="term" value="F:DNA binding"/>
    <property type="evidence" value="ECO:0007669"/>
    <property type="project" value="InterPro"/>
</dbReference>
<evidence type="ECO:0000256" key="2">
    <source>
        <dbReference type="ARBA" id="ARBA00024867"/>
    </source>
</evidence>
<dbReference type="PROSITE" id="PS50110">
    <property type="entry name" value="RESPONSE_REGULATORY"/>
    <property type="match status" value="1"/>
</dbReference>
<comment type="caution">
    <text evidence="6">The sequence shown here is derived from an EMBL/GenBank/DDBJ whole genome shotgun (WGS) entry which is preliminary data.</text>
</comment>
<reference evidence="6 7" key="1">
    <citation type="submission" date="2017-11" db="EMBL/GenBank/DDBJ databases">
        <title>Understudied soil microbes with underappreciated capabilities: Untangling the Clostridium saccharolyticum group.</title>
        <authorList>
            <person name="Leschine S."/>
        </authorList>
    </citation>
    <scope>NUCLEOTIDE SEQUENCE [LARGE SCALE GENOMIC DNA]</scope>
    <source>
        <strain evidence="6 7">18A</strain>
    </source>
</reference>
<evidence type="ECO:0000256" key="3">
    <source>
        <dbReference type="PROSITE-ProRule" id="PRU00169"/>
    </source>
</evidence>
<dbReference type="AlphaFoldDB" id="A0A2M8Z1S8"/>
<dbReference type="InterPro" id="IPR046947">
    <property type="entry name" value="LytR-like"/>
</dbReference>
<dbReference type="Pfam" id="PF00072">
    <property type="entry name" value="Response_reg"/>
    <property type="match status" value="1"/>
</dbReference>
<protein>
    <recommendedName>
        <fullName evidence="1">Stage 0 sporulation protein A homolog</fullName>
    </recommendedName>
</protein>
<feature type="modified residue" description="4-aspartylphosphate" evidence="3">
    <location>
        <position position="58"/>
    </location>
</feature>
<accession>A0A2M8Z1S8</accession>
<dbReference type="EMBL" id="PGET01000001">
    <property type="protein sequence ID" value="PJJ27404.1"/>
    <property type="molecule type" value="Genomic_DNA"/>
</dbReference>
<organism evidence="6 7">
    <name type="scientific">[Clostridium] celerecrescens 18A</name>
    <dbReference type="NCBI Taxonomy" id="1286362"/>
    <lineage>
        <taxon>Bacteria</taxon>
        <taxon>Bacillati</taxon>
        <taxon>Bacillota</taxon>
        <taxon>Clostridia</taxon>
        <taxon>Lachnospirales</taxon>
        <taxon>Lachnospiraceae</taxon>
        <taxon>Lacrimispora</taxon>
    </lineage>
</organism>
<dbReference type="PANTHER" id="PTHR37299">
    <property type="entry name" value="TRANSCRIPTIONAL REGULATOR-RELATED"/>
    <property type="match status" value="1"/>
</dbReference>
<dbReference type="InterPro" id="IPR001789">
    <property type="entry name" value="Sig_transdc_resp-reg_receiver"/>
</dbReference>
<dbReference type="Pfam" id="PF04397">
    <property type="entry name" value="LytTR"/>
    <property type="match status" value="1"/>
</dbReference>
<evidence type="ECO:0000256" key="1">
    <source>
        <dbReference type="ARBA" id="ARBA00018672"/>
    </source>
</evidence>
<comment type="function">
    <text evidence="2">May play the central regulatory role in sporulation. It may be an element of the effector pathway responsible for the activation of sporulation genes in response to nutritional stress. Spo0A may act in concert with spo0H (a sigma factor) to control the expression of some genes that are critical to the sporulation process.</text>
</comment>
<keyword evidence="3" id="KW-0597">Phosphoprotein</keyword>
<dbReference type="SUPFAM" id="SSF52172">
    <property type="entry name" value="CheY-like"/>
    <property type="match status" value="1"/>
</dbReference>
<dbReference type="Gene3D" id="2.40.50.1020">
    <property type="entry name" value="LytTr DNA-binding domain"/>
    <property type="match status" value="1"/>
</dbReference>
<dbReference type="OrthoDB" id="9788600at2"/>
<dbReference type="PANTHER" id="PTHR37299:SF1">
    <property type="entry name" value="STAGE 0 SPORULATION PROTEIN A HOMOLOG"/>
    <property type="match status" value="1"/>
</dbReference>
<sequence length="239" mass="28104">MFSVCICENNIMTFNKYKEILDIISKKHDIDISIMNFQSGEMLLQVLNNYLVDIIFMDIYLEGMNGIETARRLQQNGLQPPLIFVTKSETHVFEAFDVRPINYLIKGKVTVEEFERVFLRAVDIAKRRRKELLLCKVRDCNIVLQIKDIAYIKVTKRLITVCYKGREIKFYSSLVKLEQQLQDYNFLRIHRSYIVNLLHITTFCSNYVILKNGNRIPMGATYVNELKQAFFNLYGETKS</sequence>
<proteinExistence type="predicted"/>
<name>A0A2M8Z1S8_9FIRM</name>
<dbReference type="InterPro" id="IPR007492">
    <property type="entry name" value="LytTR_DNA-bd_dom"/>
</dbReference>
<feature type="domain" description="Response regulatory" evidence="4">
    <location>
        <begin position="3"/>
        <end position="121"/>
    </location>
</feature>
<feature type="domain" description="HTH LytTR-type" evidence="5">
    <location>
        <begin position="133"/>
        <end position="232"/>
    </location>
</feature>
<evidence type="ECO:0000313" key="6">
    <source>
        <dbReference type="EMBL" id="PJJ27404.1"/>
    </source>
</evidence>
<dbReference type="SMART" id="SM00850">
    <property type="entry name" value="LytTR"/>
    <property type="match status" value="1"/>
</dbReference>
<dbReference type="SMART" id="SM00448">
    <property type="entry name" value="REC"/>
    <property type="match status" value="1"/>
</dbReference>
<gene>
    <name evidence="6" type="ORF">H171_0869</name>
</gene>
<dbReference type="PROSITE" id="PS50930">
    <property type="entry name" value="HTH_LYTTR"/>
    <property type="match status" value="1"/>
</dbReference>
<dbReference type="InterPro" id="IPR011006">
    <property type="entry name" value="CheY-like_superfamily"/>
</dbReference>
<dbReference type="GO" id="GO:0000156">
    <property type="term" value="F:phosphorelay response regulator activity"/>
    <property type="evidence" value="ECO:0007669"/>
    <property type="project" value="InterPro"/>
</dbReference>
<dbReference type="Gene3D" id="3.40.50.2300">
    <property type="match status" value="1"/>
</dbReference>
<evidence type="ECO:0000259" key="5">
    <source>
        <dbReference type="PROSITE" id="PS50930"/>
    </source>
</evidence>
<evidence type="ECO:0000313" key="7">
    <source>
        <dbReference type="Proteomes" id="UP000231092"/>
    </source>
</evidence>
<evidence type="ECO:0000259" key="4">
    <source>
        <dbReference type="PROSITE" id="PS50110"/>
    </source>
</evidence>